<dbReference type="Proteomes" id="UP000016568">
    <property type="component" value="Unassembled WGS sequence"/>
</dbReference>
<keyword evidence="2 11" id="KW-0813">Transport</keyword>
<dbReference type="eggNOG" id="COG4774">
    <property type="taxonomic scope" value="Bacteria"/>
</dbReference>
<gene>
    <name evidence="15" type="ORF">NT2_07_01700</name>
</gene>
<evidence type="ECO:0000259" key="14">
    <source>
        <dbReference type="Pfam" id="PF07715"/>
    </source>
</evidence>
<evidence type="ECO:0000256" key="5">
    <source>
        <dbReference type="ARBA" id="ARBA00022692"/>
    </source>
</evidence>
<reference evidence="15 16" key="1">
    <citation type="submission" date="2013-09" db="EMBL/GenBank/DDBJ databases">
        <title>Whole genome shotgun sequence of Novosphingobium tardaugens NBRC 16725.</title>
        <authorList>
            <person name="Isaki S."/>
            <person name="Hosoyama A."/>
            <person name="Tsuchikane K."/>
            <person name="Katsumata H."/>
            <person name="Ando Y."/>
            <person name="Yamazaki S."/>
            <person name="Fujita N."/>
        </authorList>
    </citation>
    <scope>NUCLEOTIDE SEQUENCE [LARGE SCALE GENOMIC DNA]</scope>
    <source>
        <strain evidence="15 16">NBRC 16725</strain>
    </source>
</reference>
<dbReference type="InterPro" id="IPR036942">
    <property type="entry name" value="Beta-barrel_TonB_sf"/>
</dbReference>
<proteinExistence type="inferred from homology"/>
<evidence type="ECO:0000256" key="2">
    <source>
        <dbReference type="ARBA" id="ARBA00022448"/>
    </source>
</evidence>
<keyword evidence="16" id="KW-1185">Reference proteome</keyword>
<accession>U2YN02</accession>
<dbReference type="SUPFAM" id="SSF56935">
    <property type="entry name" value="Porins"/>
    <property type="match status" value="1"/>
</dbReference>
<dbReference type="PANTHER" id="PTHR32552:SF81">
    <property type="entry name" value="TONB-DEPENDENT OUTER MEMBRANE RECEPTOR"/>
    <property type="match status" value="1"/>
</dbReference>
<dbReference type="PANTHER" id="PTHR32552">
    <property type="entry name" value="FERRICHROME IRON RECEPTOR-RELATED"/>
    <property type="match status" value="1"/>
</dbReference>
<evidence type="ECO:0000256" key="12">
    <source>
        <dbReference type="RuleBase" id="RU003357"/>
    </source>
</evidence>
<keyword evidence="10 11" id="KW-0998">Cell outer membrane</keyword>
<comment type="subcellular location">
    <subcellularLocation>
        <location evidence="1 11">Cell outer membrane</location>
        <topology evidence="1 11">Multi-pass membrane protein</topology>
    </subcellularLocation>
</comment>
<dbReference type="Pfam" id="PF00593">
    <property type="entry name" value="TonB_dep_Rec_b-barrel"/>
    <property type="match status" value="1"/>
</dbReference>
<dbReference type="PROSITE" id="PS52016">
    <property type="entry name" value="TONB_DEPENDENT_REC_3"/>
    <property type="match status" value="1"/>
</dbReference>
<dbReference type="Gene3D" id="2.40.170.20">
    <property type="entry name" value="TonB-dependent receptor, beta-barrel domain"/>
    <property type="match status" value="1"/>
</dbReference>
<keyword evidence="5 11" id="KW-0812">Transmembrane</keyword>
<comment type="similarity">
    <text evidence="11 12">Belongs to the TonB-dependent receptor family.</text>
</comment>
<evidence type="ECO:0000256" key="9">
    <source>
        <dbReference type="ARBA" id="ARBA00023136"/>
    </source>
</evidence>
<dbReference type="KEGG" id="ntd:EGO55_05915"/>
<evidence type="ECO:0000256" key="1">
    <source>
        <dbReference type="ARBA" id="ARBA00004571"/>
    </source>
</evidence>
<dbReference type="EMBL" id="BASZ01000007">
    <property type="protein sequence ID" value="GAD50170.1"/>
    <property type="molecule type" value="Genomic_DNA"/>
</dbReference>
<dbReference type="AlphaFoldDB" id="U2YN02"/>
<protein>
    <submittedName>
        <fullName evidence="15">Putative TonB-dependent receptor</fullName>
    </submittedName>
</protein>
<dbReference type="Pfam" id="PF07715">
    <property type="entry name" value="Plug"/>
    <property type="match status" value="1"/>
</dbReference>
<evidence type="ECO:0000256" key="10">
    <source>
        <dbReference type="ARBA" id="ARBA00023237"/>
    </source>
</evidence>
<evidence type="ECO:0000313" key="16">
    <source>
        <dbReference type="Proteomes" id="UP000016568"/>
    </source>
</evidence>
<evidence type="ECO:0000256" key="8">
    <source>
        <dbReference type="ARBA" id="ARBA00023077"/>
    </source>
</evidence>
<keyword evidence="8 12" id="KW-0798">TonB box</keyword>
<keyword evidence="3 11" id="KW-1134">Transmembrane beta strand</keyword>
<dbReference type="CDD" id="cd01347">
    <property type="entry name" value="ligand_gated_channel"/>
    <property type="match status" value="1"/>
</dbReference>
<evidence type="ECO:0000256" key="11">
    <source>
        <dbReference type="PROSITE-ProRule" id="PRU01360"/>
    </source>
</evidence>
<dbReference type="OrthoDB" id="9760333at2"/>
<dbReference type="GO" id="GO:0006826">
    <property type="term" value="P:iron ion transport"/>
    <property type="evidence" value="ECO:0007669"/>
    <property type="project" value="UniProtKB-KW"/>
</dbReference>
<dbReference type="GO" id="GO:0009279">
    <property type="term" value="C:cell outer membrane"/>
    <property type="evidence" value="ECO:0007669"/>
    <property type="project" value="UniProtKB-SubCell"/>
</dbReference>
<keyword evidence="6" id="KW-0408">Iron</keyword>
<dbReference type="InterPro" id="IPR000531">
    <property type="entry name" value="Beta-barrel_TonB"/>
</dbReference>
<keyword evidence="15" id="KW-0675">Receptor</keyword>
<organism evidence="15 16">
    <name type="scientific">Caenibius tardaugens NBRC 16725</name>
    <dbReference type="NCBI Taxonomy" id="1219035"/>
    <lineage>
        <taxon>Bacteria</taxon>
        <taxon>Pseudomonadati</taxon>
        <taxon>Pseudomonadota</taxon>
        <taxon>Alphaproteobacteria</taxon>
        <taxon>Sphingomonadales</taxon>
        <taxon>Erythrobacteraceae</taxon>
        <taxon>Caenibius</taxon>
    </lineage>
</organism>
<keyword evidence="4" id="KW-0410">Iron transport</keyword>
<evidence type="ECO:0000256" key="7">
    <source>
        <dbReference type="ARBA" id="ARBA00023065"/>
    </source>
</evidence>
<dbReference type="InterPro" id="IPR012910">
    <property type="entry name" value="Plug_dom"/>
</dbReference>
<keyword evidence="7" id="KW-0406">Ion transport</keyword>
<evidence type="ECO:0000313" key="15">
    <source>
        <dbReference type="EMBL" id="GAD50170.1"/>
    </source>
</evidence>
<evidence type="ECO:0000259" key="13">
    <source>
        <dbReference type="Pfam" id="PF00593"/>
    </source>
</evidence>
<feature type="domain" description="TonB-dependent receptor-like beta-barrel" evidence="13">
    <location>
        <begin position="325"/>
        <end position="743"/>
    </location>
</feature>
<feature type="domain" description="TonB-dependent receptor plug" evidence="14">
    <location>
        <begin position="63"/>
        <end position="172"/>
    </location>
</feature>
<comment type="caution">
    <text evidence="15">The sequence shown here is derived from an EMBL/GenBank/DDBJ whole genome shotgun (WGS) entry which is preliminary data.</text>
</comment>
<dbReference type="InterPro" id="IPR039426">
    <property type="entry name" value="TonB-dep_rcpt-like"/>
</dbReference>
<dbReference type="RefSeq" id="WP_021690988.1">
    <property type="nucleotide sequence ID" value="NZ_BASZ01000007.1"/>
</dbReference>
<sequence>MFTKREVHFGLALTIMSPFVGGNAYAQSAAHSPAGRDLEQVSDNASRQLQDIVVTAQKREQNLQAVPVAVTALTAEMVDRARITNVTSLTALVPNLSTTLAAGGNPIPLINIRGLVGSSGILGADNPVSIYVDGVYQGDYFGAIQDVADIQRVEVLRGPQGTLFGRNSTGGAVSFVTTDPTGELGWKQLISIGNYQSRRIKTSVNLPEWGGFSIAGTYLHDERRGHTKNLGGGTVYDYTQQTAGQVGKLRSPDRLGGSNTDALHVAVKFQPHSDFRLDYRFDLLDGRDEPDARQVIGFSDGNGGALSRTILGSQPGGYQSLISTKRLDAVNAELSQSNRTRGINNSLTASWKLNDTISLKNITAYRVLKMGTKGNQIDGAGGLVVTPQFSFLCGGAACEGQPFMLIVLGAQRRTNYQFSNEFQINVDTDRYNLVAGYYYYNQLTKERPPPSTTTFKAATGNVFPGAPTGNSEAKIKSNALFAQLTWHLTDALDVTGGLRSTWDYKRILEFNVLHPTFKKNRIDYLANIAYTFRPGLLAYAKISTGYQSGGVTNGVAYDPETVTAYEIGFKGDFFDRRLRLNTAAFYTDYKDLQFATFDVVDGSRTRNAGRARIWGFEAEATVIPASGLTLSGNIGYTNFKYRELDPRVGVVGKFLPSNRPKLTGGAALNYTLPEYAWGTVSFDVDAQYRGSQNLVARHVVQDQAVDNVLFNNAQWLVNMRASVADIPIGGNVQAKVSAWVRNLTNDKTLVNALDLSSVVVGAFQRPRTYGLDLEIMF</sequence>
<evidence type="ECO:0000256" key="6">
    <source>
        <dbReference type="ARBA" id="ARBA00023004"/>
    </source>
</evidence>
<name>U2YN02_9SPHN</name>
<evidence type="ECO:0000256" key="3">
    <source>
        <dbReference type="ARBA" id="ARBA00022452"/>
    </source>
</evidence>
<keyword evidence="9 11" id="KW-0472">Membrane</keyword>
<evidence type="ECO:0000256" key="4">
    <source>
        <dbReference type="ARBA" id="ARBA00022496"/>
    </source>
</evidence>